<reference evidence="2 3" key="1">
    <citation type="journal article" date="2006" name="Science">
        <title>Phytophthora genome sequences uncover evolutionary origins and mechanisms of pathogenesis.</title>
        <authorList>
            <person name="Tyler B.M."/>
            <person name="Tripathy S."/>
            <person name="Zhang X."/>
            <person name="Dehal P."/>
            <person name="Jiang R.H."/>
            <person name="Aerts A."/>
            <person name="Arredondo F.D."/>
            <person name="Baxter L."/>
            <person name="Bensasson D."/>
            <person name="Beynon J.L."/>
            <person name="Chapman J."/>
            <person name="Damasceno C.M."/>
            <person name="Dorrance A.E."/>
            <person name="Dou D."/>
            <person name="Dickerman A.W."/>
            <person name="Dubchak I.L."/>
            <person name="Garbelotto M."/>
            <person name="Gijzen M."/>
            <person name="Gordon S.G."/>
            <person name="Govers F."/>
            <person name="Grunwald N.J."/>
            <person name="Huang W."/>
            <person name="Ivors K.L."/>
            <person name="Jones R.W."/>
            <person name="Kamoun S."/>
            <person name="Krampis K."/>
            <person name="Lamour K.H."/>
            <person name="Lee M.K."/>
            <person name="McDonald W.H."/>
            <person name="Medina M."/>
            <person name="Meijer H.J."/>
            <person name="Nordberg E.K."/>
            <person name="Maclean D.J."/>
            <person name="Ospina-Giraldo M.D."/>
            <person name="Morris P.F."/>
            <person name="Phuntumart V."/>
            <person name="Putnam N.H."/>
            <person name="Rash S."/>
            <person name="Rose J.K."/>
            <person name="Sakihama Y."/>
            <person name="Salamov A.A."/>
            <person name="Savidor A."/>
            <person name="Scheuring C.F."/>
            <person name="Smith B.M."/>
            <person name="Sobral B.W."/>
            <person name="Terry A."/>
            <person name="Torto-Alalibo T.A."/>
            <person name="Win J."/>
            <person name="Xu Z."/>
            <person name="Zhang H."/>
            <person name="Grigoriev I.V."/>
            <person name="Rokhsar D.S."/>
            <person name="Boore J.L."/>
        </authorList>
    </citation>
    <scope>NUCLEOTIDE SEQUENCE [LARGE SCALE GENOMIC DNA]</scope>
    <source>
        <strain evidence="2 3">P6497</strain>
    </source>
</reference>
<evidence type="ECO:0000313" key="3">
    <source>
        <dbReference type="Proteomes" id="UP000002640"/>
    </source>
</evidence>
<protein>
    <recommendedName>
        <fullName evidence="1">PX domain-containing protein</fullName>
    </recommendedName>
</protein>
<dbReference type="SUPFAM" id="SSF64268">
    <property type="entry name" value="PX domain"/>
    <property type="match status" value="1"/>
</dbReference>
<dbReference type="AlphaFoldDB" id="G4YKC0"/>
<dbReference type="EMBL" id="JH159151">
    <property type="protein sequence ID" value="EGZ28204.1"/>
    <property type="molecule type" value="Genomic_DNA"/>
</dbReference>
<accession>G4YKC0</accession>
<dbReference type="InterPro" id="IPR036871">
    <property type="entry name" value="PX_dom_sf"/>
</dbReference>
<name>G4YKC0_PHYSP</name>
<dbReference type="Gene3D" id="3.30.1520.10">
    <property type="entry name" value="Phox-like domain"/>
    <property type="match status" value="1"/>
</dbReference>
<dbReference type="Proteomes" id="UP000002640">
    <property type="component" value="Unassembled WGS sequence"/>
</dbReference>
<proteinExistence type="predicted"/>
<dbReference type="InParanoid" id="G4YKC0"/>
<dbReference type="KEGG" id="psoj:PHYSODRAFT_476945"/>
<dbReference type="RefSeq" id="XP_009515479.1">
    <property type="nucleotide sequence ID" value="XM_009517184.1"/>
</dbReference>
<dbReference type="InterPro" id="IPR001683">
    <property type="entry name" value="PX_dom"/>
</dbReference>
<dbReference type="CDD" id="cd06093">
    <property type="entry name" value="PX_domain"/>
    <property type="match status" value="1"/>
</dbReference>
<keyword evidence="3" id="KW-1185">Reference proteome</keyword>
<sequence length="281" mass="31308">MQPDTDAMKPRARAVSSDNAKPTIVLNLPGVRVAVLTSAYDSLLHLDVTLSSAASLLLATYVACVLAWNILSFVLALLAETAAFALISFYTFMGLAMLSMNATDDAAASKRKELQAPAARRRVLVHLNRNRLLVNVVPGDMRRRVDMNLGEANIRVGKAFMQAVPGQRKPRDIYVVRVDCGAQSATQEKHLNPVIMWDVTTSFDEFKQLERELKREVKTKKEWRSVKVPHLSSGAVLFVQPELTDHVLNARRARLQTFIDAVRSDRVLSTTGCLRKFCQAY</sequence>
<dbReference type="SMR" id="G4YKC0"/>
<organism evidence="2 3">
    <name type="scientific">Phytophthora sojae (strain P6497)</name>
    <name type="common">Soybean stem and root rot agent</name>
    <name type="synonym">Phytophthora megasperma f. sp. glycines</name>
    <dbReference type="NCBI Taxonomy" id="1094619"/>
    <lineage>
        <taxon>Eukaryota</taxon>
        <taxon>Sar</taxon>
        <taxon>Stramenopiles</taxon>
        <taxon>Oomycota</taxon>
        <taxon>Peronosporomycetes</taxon>
        <taxon>Peronosporales</taxon>
        <taxon>Peronosporaceae</taxon>
        <taxon>Phytophthora</taxon>
    </lineage>
</organism>
<evidence type="ECO:0000313" key="2">
    <source>
        <dbReference type="EMBL" id="EGZ28204.1"/>
    </source>
</evidence>
<dbReference type="OMA" id="VIMWDIT"/>
<evidence type="ECO:0000259" key="1">
    <source>
        <dbReference type="Pfam" id="PF00787"/>
    </source>
</evidence>
<dbReference type="GO" id="GO:0035091">
    <property type="term" value="F:phosphatidylinositol binding"/>
    <property type="evidence" value="ECO:0007669"/>
    <property type="project" value="InterPro"/>
</dbReference>
<gene>
    <name evidence="2" type="ORF">PHYSODRAFT_476945</name>
</gene>
<feature type="domain" description="PX" evidence="1">
    <location>
        <begin position="196"/>
        <end position="278"/>
    </location>
</feature>
<dbReference type="GeneID" id="20654818"/>
<dbReference type="Pfam" id="PF00787">
    <property type="entry name" value="PX"/>
    <property type="match status" value="1"/>
</dbReference>
<dbReference type="STRING" id="1094619.G4YKC0"/>